<dbReference type="InterPro" id="IPR036730">
    <property type="entry name" value="P22_tailspike_N_sf"/>
</dbReference>
<keyword evidence="3" id="KW-1185">Reference proteome</keyword>
<dbReference type="AlphaFoldDB" id="A0AA36KE60"/>
<reference evidence="2 3" key="1">
    <citation type="submission" date="2013-06" db="EMBL/GenBank/DDBJ databases">
        <title>Comparative analysis of genomes of multi-drug Acinetobacter sp. from Colombian Hospitals.</title>
        <authorList>
            <person name="Barreto-Hernandez E."/>
            <person name="Gonzalez E.B."/>
            <person name="Cepeda L.A."/>
            <person name="Valenzuela E.M."/>
            <person name="Falquet L."/>
            <person name="Reguero M.T."/>
            <person name="Mantilla R."/>
        </authorList>
    </citation>
    <scope>NUCLEOTIDE SEQUENCE [LARGE SCALE GENOMIC DNA]</scope>
    <source>
        <strain evidence="2 3">28F</strain>
    </source>
</reference>
<dbReference type="RefSeq" id="WP_023188460.1">
    <property type="nucleotide sequence ID" value="NZ_CBSD020000084.1"/>
</dbReference>
<dbReference type="Pfam" id="PF25670">
    <property type="entry name" value="Phage_tail_C_2"/>
    <property type="match status" value="1"/>
</dbReference>
<sequence length="775" mass="85671">MSSKIQTPYPLFSDIDGHPLDAGYIYIGEAGKNPEVYPIPVFWDEDLSIPAAQPIRTRNGYLSYYGRAGKLYVSGERCSITVRNKRGKIIYTDLYADLAFTQSNFSEKIRNFTINVETVADLLDLEKWNGRTAYVKGYHKPENLALAQPFKGGGTRIYNDSRKNENDGFLCINGWVLQVENNTVTPEQAGCYGDNTHDDYLQLQKVFKSGIKVECDAFANYRISKPVELFTGQKIKGNGAKITKYSSSTTGITGRTDPAGNPYNYDQDCAVVFAAGYGWYSYIDIENITIIKEQVAGEDVGKVFFAPYISMSTLKNVVAKGGEYGFYGEDLWMINWIRCEAYSKCGFYIGTGTSNTLNTCWSKETKAGYSAFRLHNLTYSSLINCCAEHIGEEGAPADAAYHITSSDLTMTGCGIEGIHAYNLVRIGYSWVTIDNPSFIYGINNKYRHETYTGLIDIDNSDSVVTLRGGRIANINSGVFADAVRVNGGTFNYESPLWVGVGFPDDTSDFKVRVSNWAAILDLSSFTGRKYTYNGRAQTWINKTPTQFNGGIMLNDLGAMNLKDIRKHAYFGSQGSGASGSIANGYPVDGFGGVVLNFASGDDGIYTNAVQLALPINNNTPAFRRAGWSENFSNWYNFLTSGNTTKDANGFIKGASPIVSLFSDKIELNDEADQQPITFEKSGIGDYLVKGSLGFAQEGWYIETPKDANGNVLVAVVYEQLSNNDISVKTYAKKFDEETGDVVPNLSKPRDIPESRWITLRLQELAKPEQEIEPVN</sequence>
<proteinExistence type="predicted"/>
<protein>
    <submittedName>
        <fullName evidence="2">Tail fiber</fullName>
    </submittedName>
</protein>
<dbReference type="Proteomes" id="UP000019193">
    <property type="component" value="Unassembled WGS sequence"/>
</dbReference>
<comment type="caution">
    <text evidence="2">The sequence shown here is derived from an EMBL/GenBank/DDBJ whole genome shotgun (WGS) entry which is preliminary data.</text>
</comment>
<evidence type="ECO:0000259" key="1">
    <source>
        <dbReference type="Pfam" id="PF25670"/>
    </source>
</evidence>
<dbReference type="Gene3D" id="2.170.14.10">
    <property type="entry name" value="Phage P22 tailspike-like, N-terminal domain"/>
    <property type="match status" value="1"/>
</dbReference>
<dbReference type="SUPFAM" id="SSF51327">
    <property type="entry name" value="Head-binding domain of phage P22 tailspike protein"/>
    <property type="match status" value="1"/>
</dbReference>
<dbReference type="EMBL" id="CBSD020000084">
    <property type="protein sequence ID" value="CDG76505.1"/>
    <property type="molecule type" value="Genomic_DNA"/>
</dbReference>
<evidence type="ECO:0000313" key="2">
    <source>
        <dbReference type="EMBL" id="CDG76505.1"/>
    </source>
</evidence>
<gene>
    <name evidence="2" type="ORF">ANICBIBUN_07310</name>
</gene>
<accession>A0AA36KE60</accession>
<name>A0AA36KE60_ACINO</name>
<feature type="domain" description="Phage tail protein C-terminal" evidence="1">
    <location>
        <begin position="642"/>
        <end position="762"/>
    </location>
</feature>
<evidence type="ECO:0000313" key="3">
    <source>
        <dbReference type="Proteomes" id="UP000019193"/>
    </source>
</evidence>
<dbReference type="InterPro" id="IPR058008">
    <property type="entry name" value="Gp26_C"/>
</dbReference>
<organism evidence="2 3">
    <name type="scientific">Acinetobacter nosocomialis 28F</name>
    <dbReference type="NCBI Taxonomy" id="1147131"/>
    <lineage>
        <taxon>Bacteria</taxon>
        <taxon>Pseudomonadati</taxon>
        <taxon>Pseudomonadota</taxon>
        <taxon>Gammaproteobacteria</taxon>
        <taxon>Moraxellales</taxon>
        <taxon>Moraxellaceae</taxon>
        <taxon>Acinetobacter</taxon>
        <taxon>Acinetobacter calcoaceticus/baumannii complex</taxon>
    </lineage>
</organism>